<sequence>MHPLVISCQFLLFNKLKIGKNTGQEKQPQLHKNELENLKKSGKTFNPNDPCHKRIAKNKQKIKQSDKTQKSNDEDAICLYCNDVNHSFLTSSEPWVACQPSV</sequence>
<evidence type="ECO:0000256" key="1">
    <source>
        <dbReference type="SAM" id="MobiDB-lite"/>
    </source>
</evidence>
<comment type="caution">
    <text evidence="2">The sequence shown here is derived from an EMBL/GenBank/DDBJ whole genome shotgun (WGS) entry which is preliminary data.</text>
</comment>
<name>A0A8S3X8A0_PARAO</name>
<keyword evidence="3" id="KW-1185">Reference proteome</keyword>
<evidence type="ECO:0000313" key="2">
    <source>
        <dbReference type="EMBL" id="CAG4998653.1"/>
    </source>
</evidence>
<accession>A0A8S3X8A0</accession>
<dbReference type="Proteomes" id="UP000691718">
    <property type="component" value="Unassembled WGS sequence"/>
</dbReference>
<dbReference type="OrthoDB" id="7482671at2759"/>
<organism evidence="2 3">
    <name type="scientific">Parnassius apollo</name>
    <name type="common">Apollo butterfly</name>
    <name type="synonym">Papilio apollo</name>
    <dbReference type="NCBI Taxonomy" id="110799"/>
    <lineage>
        <taxon>Eukaryota</taxon>
        <taxon>Metazoa</taxon>
        <taxon>Ecdysozoa</taxon>
        <taxon>Arthropoda</taxon>
        <taxon>Hexapoda</taxon>
        <taxon>Insecta</taxon>
        <taxon>Pterygota</taxon>
        <taxon>Neoptera</taxon>
        <taxon>Endopterygota</taxon>
        <taxon>Lepidoptera</taxon>
        <taxon>Glossata</taxon>
        <taxon>Ditrysia</taxon>
        <taxon>Papilionoidea</taxon>
        <taxon>Papilionidae</taxon>
        <taxon>Parnassiinae</taxon>
        <taxon>Parnassini</taxon>
        <taxon>Parnassius</taxon>
        <taxon>Parnassius</taxon>
    </lineage>
</organism>
<feature type="compositionally biased region" description="Basic residues" evidence="1">
    <location>
        <begin position="53"/>
        <end position="62"/>
    </location>
</feature>
<feature type="region of interest" description="Disordered" evidence="1">
    <location>
        <begin position="40"/>
        <end position="72"/>
    </location>
</feature>
<gene>
    <name evidence="2" type="ORF">PAPOLLO_LOCUS13432</name>
</gene>
<dbReference type="EMBL" id="CAJQZP010000935">
    <property type="protein sequence ID" value="CAG4998653.1"/>
    <property type="molecule type" value="Genomic_DNA"/>
</dbReference>
<evidence type="ECO:0000313" key="3">
    <source>
        <dbReference type="Proteomes" id="UP000691718"/>
    </source>
</evidence>
<reference evidence="2" key="1">
    <citation type="submission" date="2021-04" db="EMBL/GenBank/DDBJ databases">
        <authorList>
            <person name="Tunstrom K."/>
        </authorList>
    </citation>
    <scope>NUCLEOTIDE SEQUENCE</scope>
</reference>
<dbReference type="AlphaFoldDB" id="A0A8S3X8A0"/>
<feature type="compositionally biased region" description="Basic and acidic residues" evidence="1">
    <location>
        <begin position="63"/>
        <end position="72"/>
    </location>
</feature>
<proteinExistence type="predicted"/>
<protein>
    <submittedName>
        <fullName evidence="2">(apollo) hypothetical protein</fullName>
    </submittedName>
</protein>